<sequence>MSRITVSIDLDATPSRVWEVVEPIERHVDWMADAVAIRFEGDQTRGVGTKFLCDTKVGPIKLTDHMEITEWIPGEAMGVRHTGLVTGTGIFTLAPLDGGSRTRFTWSEKLTFPWWLGGRLGEIVGGQVVMKAIWRRNLTKLKALVDAR</sequence>
<dbReference type="CDD" id="cd07812">
    <property type="entry name" value="SRPBCC"/>
    <property type="match status" value="1"/>
</dbReference>
<organism evidence="1">
    <name type="scientific">freshwater metagenome</name>
    <dbReference type="NCBI Taxonomy" id="449393"/>
    <lineage>
        <taxon>unclassified sequences</taxon>
        <taxon>metagenomes</taxon>
        <taxon>ecological metagenomes</taxon>
    </lineage>
</organism>
<dbReference type="InterPro" id="IPR019587">
    <property type="entry name" value="Polyketide_cyclase/dehydratase"/>
</dbReference>
<gene>
    <name evidence="1" type="ORF">UFOPK1722_02015</name>
</gene>
<protein>
    <submittedName>
        <fullName evidence="1">Unannotated protein</fullName>
    </submittedName>
</protein>
<reference evidence="1" key="1">
    <citation type="submission" date="2020-05" db="EMBL/GenBank/DDBJ databases">
        <authorList>
            <person name="Chiriac C."/>
            <person name="Salcher M."/>
            <person name="Ghai R."/>
            <person name="Kavagutti S V."/>
        </authorList>
    </citation>
    <scope>NUCLEOTIDE SEQUENCE</scope>
</reference>
<dbReference type="SUPFAM" id="SSF55961">
    <property type="entry name" value="Bet v1-like"/>
    <property type="match status" value="1"/>
</dbReference>
<accession>A0A6J6G9C6</accession>
<name>A0A6J6G9C6_9ZZZZ</name>
<dbReference type="AlphaFoldDB" id="A0A6J6G9C6"/>
<proteinExistence type="predicted"/>
<evidence type="ECO:0000313" key="1">
    <source>
        <dbReference type="EMBL" id="CAB4597791.1"/>
    </source>
</evidence>
<dbReference type="Gene3D" id="3.30.530.20">
    <property type="match status" value="1"/>
</dbReference>
<dbReference type="InterPro" id="IPR023393">
    <property type="entry name" value="START-like_dom_sf"/>
</dbReference>
<dbReference type="Pfam" id="PF10604">
    <property type="entry name" value="Polyketide_cyc2"/>
    <property type="match status" value="1"/>
</dbReference>
<dbReference type="EMBL" id="CAEZTS010000263">
    <property type="protein sequence ID" value="CAB4597791.1"/>
    <property type="molecule type" value="Genomic_DNA"/>
</dbReference>